<keyword evidence="8" id="KW-1185">Reference proteome</keyword>
<dbReference type="GeneID" id="101853738"/>
<dbReference type="PANTHER" id="PTHR24279">
    <property type="entry name" value="CYTOCHROME P450"/>
    <property type="match status" value="1"/>
</dbReference>
<evidence type="ECO:0000256" key="7">
    <source>
        <dbReference type="ARBA" id="ARBA00023033"/>
    </source>
</evidence>
<organism evidence="8 9">
    <name type="scientific">Aplysia californica</name>
    <name type="common">California sea hare</name>
    <dbReference type="NCBI Taxonomy" id="6500"/>
    <lineage>
        <taxon>Eukaryota</taxon>
        <taxon>Metazoa</taxon>
        <taxon>Spiralia</taxon>
        <taxon>Lophotrochozoa</taxon>
        <taxon>Mollusca</taxon>
        <taxon>Gastropoda</taxon>
        <taxon>Heterobranchia</taxon>
        <taxon>Euthyneura</taxon>
        <taxon>Tectipleura</taxon>
        <taxon>Aplysiida</taxon>
        <taxon>Aplysioidea</taxon>
        <taxon>Aplysiidae</taxon>
        <taxon>Aplysia</taxon>
    </lineage>
</organism>
<evidence type="ECO:0000256" key="2">
    <source>
        <dbReference type="ARBA" id="ARBA00010617"/>
    </source>
</evidence>
<proteinExistence type="inferred from homology"/>
<keyword evidence="7" id="KW-0503">Monooxygenase</keyword>
<name>A0ABM1ABG8_APLCA</name>
<protein>
    <submittedName>
        <fullName evidence="9">Cytochrome P450 27C1</fullName>
    </submittedName>
</protein>
<dbReference type="InterPro" id="IPR050479">
    <property type="entry name" value="CYP11_CYP27_families"/>
</dbReference>
<comment type="cofactor">
    <cofactor evidence="1">
        <name>heme</name>
        <dbReference type="ChEBI" id="CHEBI:30413"/>
    </cofactor>
</comment>
<evidence type="ECO:0000256" key="3">
    <source>
        <dbReference type="ARBA" id="ARBA00022617"/>
    </source>
</evidence>
<dbReference type="PANTHER" id="PTHR24279:SF120">
    <property type="entry name" value="CYTOCHROME P450"/>
    <property type="match status" value="1"/>
</dbReference>
<comment type="similarity">
    <text evidence="2">Belongs to the cytochrome P450 family.</text>
</comment>
<keyword evidence="4" id="KW-0479">Metal-binding</keyword>
<dbReference type="InterPro" id="IPR036396">
    <property type="entry name" value="Cyt_P450_sf"/>
</dbReference>
<evidence type="ECO:0000313" key="8">
    <source>
        <dbReference type="Proteomes" id="UP000694888"/>
    </source>
</evidence>
<keyword evidence="3" id="KW-0349">Heme</keyword>
<evidence type="ECO:0000256" key="1">
    <source>
        <dbReference type="ARBA" id="ARBA00001971"/>
    </source>
</evidence>
<evidence type="ECO:0000256" key="6">
    <source>
        <dbReference type="ARBA" id="ARBA00023004"/>
    </source>
</evidence>
<evidence type="ECO:0000313" key="9">
    <source>
        <dbReference type="RefSeq" id="XP_012944501.2"/>
    </source>
</evidence>
<keyword evidence="5" id="KW-0560">Oxidoreductase</keyword>
<keyword evidence="6" id="KW-0408">Iron</keyword>
<evidence type="ECO:0000256" key="5">
    <source>
        <dbReference type="ARBA" id="ARBA00023002"/>
    </source>
</evidence>
<sequence>MKALLTPMCLNNGAGTTGPLISLTFSRLRSVSPQCSPHGSSPEAARVRSFDEIPGPKGPARWPVIGPAFLFKPFTSVPPTRPDLMTKELHQKYGDIVRIRLPFGHTVLVKDPADMLMVFQNEGRYPSRPNFDVVNTYFKSRNMKTLSTANGEEWRHLRMRVQPKFMRPSATDPYVSSMNLVADDLAACIETGAYTELNDVIFRYVVEALRQFCFSRRIGALPMTADKSNDILIRVKQLFSILGAPPLLPLHRLWKTKPYKIVEENLDFLIGVSRQEVERAIGRLRNSSEASHEGSPHFIQTMLSDSDLKPDEIVMSMSEFFFGGTDTVSSFILFW</sequence>
<dbReference type="SUPFAM" id="SSF48264">
    <property type="entry name" value="Cytochrome P450"/>
    <property type="match status" value="1"/>
</dbReference>
<dbReference type="Proteomes" id="UP000694888">
    <property type="component" value="Unplaced"/>
</dbReference>
<dbReference type="Gene3D" id="1.10.630.10">
    <property type="entry name" value="Cytochrome P450"/>
    <property type="match status" value="1"/>
</dbReference>
<gene>
    <name evidence="9" type="primary">LOC101853738</name>
</gene>
<evidence type="ECO:0000256" key="4">
    <source>
        <dbReference type="ARBA" id="ARBA00022723"/>
    </source>
</evidence>
<dbReference type="InterPro" id="IPR001128">
    <property type="entry name" value="Cyt_P450"/>
</dbReference>
<reference evidence="9" key="1">
    <citation type="submission" date="2025-08" db="UniProtKB">
        <authorList>
            <consortium name="RefSeq"/>
        </authorList>
    </citation>
    <scope>IDENTIFICATION</scope>
</reference>
<accession>A0ABM1ABG8</accession>
<dbReference type="RefSeq" id="XP_012944501.2">
    <property type="nucleotide sequence ID" value="XM_013089047.2"/>
</dbReference>
<dbReference type="Pfam" id="PF00067">
    <property type="entry name" value="p450"/>
    <property type="match status" value="1"/>
</dbReference>